<sequence>MFEENDQQPDVPISLCDSFPTPKKPRCKQRTEGPSEPPAQRRPSHQHCGHRLRYRLHHCVRLPYSASYGQGAETPKVLRIQNLSVGRGLLSTLPYCVPLMLLCAAAAWELCTPGPVLDLQ</sequence>
<keyword evidence="3" id="KW-1185">Reference proteome</keyword>
<evidence type="ECO:0000313" key="3">
    <source>
        <dbReference type="Proteomes" id="UP001176941"/>
    </source>
</evidence>
<feature type="region of interest" description="Disordered" evidence="1">
    <location>
        <begin position="1"/>
        <end position="48"/>
    </location>
</feature>
<proteinExistence type="predicted"/>
<reference evidence="2" key="1">
    <citation type="submission" date="2023-04" db="EMBL/GenBank/DDBJ databases">
        <authorList>
            <consortium name="ELIXIR-Norway"/>
        </authorList>
    </citation>
    <scope>NUCLEOTIDE SEQUENCE [LARGE SCALE GENOMIC DNA]</scope>
</reference>
<gene>
    <name evidence="2" type="ORF">MRATA1EN1_LOCUS20422</name>
</gene>
<protein>
    <submittedName>
        <fullName evidence="2">Uncharacterized protein</fullName>
    </submittedName>
</protein>
<name>A0ABN8ZCD7_RANTA</name>
<evidence type="ECO:0000256" key="1">
    <source>
        <dbReference type="SAM" id="MobiDB-lite"/>
    </source>
</evidence>
<dbReference type="EMBL" id="OX459966">
    <property type="protein sequence ID" value="CAI9171460.1"/>
    <property type="molecule type" value="Genomic_DNA"/>
</dbReference>
<organism evidence="2 3">
    <name type="scientific">Rangifer tarandus platyrhynchus</name>
    <name type="common">Svalbard reindeer</name>
    <dbReference type="NCBI Taxonomy" id="3082113"/>
    <lineage>
        <taxon>Eukaryota</taxon>
        <taxon>Metazoa</taxon>
        <taxon>Chordata</taxon>
        <taxon>Craniata</taxon>
        <taxon>Vertebrata</taxon>
        <taxon>Euteleostomi</taxon>
        <taxon>Mammalia</taxon>
        <taxon>Eutheria</taxon>
        <taxon>Laurasiatheria</taxon>
        <taxon>Artiodactyla</taxon>
        <taxon>Ruminantia</taxon>
        <taxon>Pecora</taxon>
        <taxon>Cervidae</taxon>
        <taxon>Odocoileinae</taxon>
        <taxon>Rangifer</taxon>
    </lineage>
</organism>
<accession>A0ABN8ZCD7</accession>
<dbReference type="Proteomes" id="UP001176941">
    <property type="component" value="Chromosome 30"/>
</dbReference>
<evidence type="ECO:0000313" key="2">
    <source>
        <dbReference type="EMBL" id="CAI9171460.1"/>
    </source>
</evidence>